<keyword evidence="4" id="KW-1185">Reference proteome</keyword>
<dbReference type="Proteomes" id="UP000026962">
    <property type="component" value="Chromosome 1"/>
</dbReference>
<reference evidence="3" key="2">
    <citation type="submission" date="2018-05" db="EMBL/GenBank/DDBJ databases">
        <title>OpunRS2 (Oryza punctata Reference Sequence Version 2).</title>
        <authorList>
            <person name="Zhang J."/>
            <person name="Kudrna D."/>
            <person name="Lee S."/>
            <person name="Talag J."/>
            <person name="Welchert J."/>
            <person name="Wing R.A."/>
        </authorList>
    </citation>
    <scope>NUCLEOTIDE SEQUENCE [LARGE SCALE GENOMIC DNA]</scope>
</reference>
<dbReference type="Gramene" id="OPUNC01G09750.1">
    <property type="protein sequence ID" value="OPUNC01G09750.1"/>
    <property type="gene ID" value="OPUNC01G09750"/>
</dbReference>
<dbReference type="EnsemblPlants" id="OPUNC01G09750.1">
    <property type="protein sequence ID" value="OPUNC01G09750.1"/>
    <property type="gene ID" value="OPUNC01G09750"/>
</dbReference>
<feature type="compositionally biased region" description="Polar residues" evidence="1">
    <location>
        <begin position="13"/>
        <end position="23"/>
    </location>
</feature>
<dbReference type="STRING" id="4537.A0A0E0JGJ1"/>
<dbReference type="AlphaFoldDB" id="A0A0E0JGJ1"/>
<evidence type="ECO:0000256" key="2">
    <source>
        <dbReference type="SAM" id="Phobius"/>
    </source>
</evidence>
<organism evidence="3">
    <name type="scientific">Oryza punctata</name>
    <name type="common">Red rice</name>
    <dbReference type="NCBI Taxonomy" id="4537"/>
    <lineage>
        <taxon>Eukaryota</taxon>
        <taxon>Viridiplantae</taxon>
        <taxon>Streptophyta</taxon>
        <taxon>Embryophyta</taxon>
        <taxon>Tracheophyta</taxon>
        <taxon>Spermatophyta</taxon>
        <taxon>Magnoliopsida</taxon>
        <taxon>Liliopsida</taxon>
        <taxon>Poales</taxon>
        <taxon>Poaceae</taxon>
        <taxon>BOP clade</taxon>
        <taxon>Oryzoideae</taxon>
        <taxon>Oryzeae</taxon>
        <taxon>Oryzinae</taxon>
        <taxon>Oryza</taxon>
    </lineage>
</organism>
<feature type="region of interest" description="Disordered" evidence="1">
    <location>
        <begin position="1"/>
        <end position="63"/>
    </location>
</feature>
<dbReference type="HOGENOM" id="CLU_2240953_0_0_1"/>
<protein>
    <submittedName>
        <fullName evidence="3">Uncharacterized protein</fullName>
    </submittedName>
</protein>
<reference evidence="3" key="1">
    <citation type="submission" date="2015-04" db="UniProtKB">
        <authorList>
            <consortium name="EnsemblPlants"/>
        </authorList>
    </citation>
    <scope>IDENTIFICATION</scope>
</reference>
<keyword evidence="2" id="KW-1133">Transmembrane helix</keyword>
<name>A0A0E0JGJ1_ORYPU</name>
<accession>A0A0E0JGJ1</accession>
<keyword evidence="2" id="KW-0472">Membrane</keyword>
<sequence length="105" mass="11450">MVAAFPTARSGGHQETGQGTLEYSASGGDVTGVPSGSHPRHGYRQRSSQAANTKGRGDAEMSTWDESVATNDRLWWQEMGRILAVDVLFTVIFLTTTHICFTIIY</sequence>
<evidence type="ECO:0000313" key="4">
    <source>
        <dbReference type="Proteomes" id="UP000026962"/>
    </source>
</evidence>
<evidence type="ECO:0000256" key="1">
    <source>
        <dbReference type="SAM" id="MobiDB-lite"/>
    </source>
</evidence>
<feature type="transmembrane region" description="Helical" evidence="2">
    <location>
        <begin position="83"/>
        <end position="104"/>
    </location>
</feature>
<keyword evidence="2" id="KW-0812">Transmembrane</keyword>
<proteinExistence type="predicted"/>
<evidence type="ECO:0000313" key="3">
    <source>
        <dbReference type="EnsemblPlants" id="OPUNC01G09750.1"/>
    </source>
</evidence>